<accession>A0A067FAG1</accession>
<dbReference type="SUPFAM" id="SSF53756">
    <property type="entry name" value="UDP-Glycosyltransferase/glycogen phosphorylase"/>
    <property type="match status" value="1"/>
</dbReference>
<dbReference type="PROSITE" id="PS00375">
    <property type="entry name" value="UDPGT"/>
    <property type="match status" value="1"/>
</dbReference>
<organism evidence="6 7">
    <name type="scientific">Citrus sinensis</name>
    <name type="common">Sweet orange</name>
    <name type="synonym">Citrus aurantium var. sinensis</name>
    <dbReference type="NCBI Taxonomy" id="2711"/>
    <lineage>
        <taxon>Eukaryota</taxon>
        <taxon>Viridiplantae</taxon>
        <taxon>Streptophyta</taxon>
        <taxon>Embryophyta</taxon>
        <taxon>Tracheophyta</taxon>
        <taxon>Spermatophyta</taxon>
        <taxon>Magnoliopsida</taxon>
        <taxon>eudicotyledons</taxon>
        <taxon>Gunneridae</taxon>
        <taxon>Pentapetalae</taxon>
        <taxon>rosids</taxon>
        <taxon>malvids</taxon>
        <taxon>Sapindales</taxon>
        <taxon>Rutaceae</taxon>
        <taxon>Aurantioideae</taxon>
        <taxon>Citrus</taxon>
    </lineage>
</organism>
<dbReference type="SMR" id="A0A067FAG1"/>
<dbReference type="FunFam" id="3.40.50.2000:FF:000065">
    <property type="entry name" value="Glycosyltransferase"/>
    <property type="match status" value="1"/>
</dbReference>
<evidence type="ECO:0000313" key="6">
    <source>
        <dbReference type="EMBL" id="KDO64318.1"/>
    </source>
</evidence>
<dbReference type="InterPro" id="IPR035595">
    <property type="entry name" value="UDP_glycos_trans_CS"/>
</dbReference>
<evidence type="ECO:0000256" key="2">
    <source>
        <dbReference type="ARBA" id="ARBA00022676"/>
    </source>
</evidence>
<dbReference type="PaxDb" id="2711-XP_006481337.1"/>
<keyword evidence="2 4" id="KW-0328">Glycosyltransferase</keyword>
<name>A0A067FAG1_CITSI</name>
<protein>
    <recommendedName>
        <fullName evidence="5">Glycosyltransferase</fullName>
        <ecNumber evidence="5">2.4.1.-</ecNumber>
    </recommendedName>
</protein>
<dbReference type="InterPro" id="IPR002213">
    <property type="entry name" value="UDP_glucos_trans"/>
</dbReference>
<evidence type="ECO:0000313" key="7">
    <source>
        <dbReference type="Proteomes" id="UP000027120"/>
    </source>
</evidence>
<dbReference type="Gene3D" id="3.40.50.2000">
    <property type="entry name" value="Glycogen Phosphorylase B"/>
    <property type="match status" value="2"/>
</dbReference>
<keyword evidence="7" id="KW-1185">Reference proteome</keyword>
<dbReference type="PANTHER" id="PTHR11926:SF1498">
    <property type="entry name" value="GLYCOSYLTRANSFERASE"/>
    <property type="match status" value="1"/>
</dbReference>
<sequence>MESKPKACSKVHAVCIPSPFQSHIKAMLKLAKLLHHKGFHITFVNTEFNHRRLLKARGQHSLDGLPSFRFEAIPDGLPASSDESPTAQDAYSLGENIINNVLLHPFLDLLAKLNDSSNSVNPAVSCIISDGFLPFTITAAQQLGLPIVLFFTISACSFMGFKQFQTFKEKGLFPVKDKSCLTKEYLNSLIDWIPGMKDIRIRDLPSFIQSTDPKDMMFNLCVEATENASKASAIIIHTFDALEQQVLNALSFMFPHHLFTIGPLQLLLNQTEEQDGMLNSIGYNLLKEETECLQWLDCKEPKSVIYVNFGSFIFMNKQQLIEVAMGLVNSNHPFLWIIRPDLVTGETADLPAEFEVKAKEKGFVASWCPQEEVLKHPSIGGFLTHCGWNSIVESLCSGVPMICWPFTGDQPTNGRYVCNEWGVGMEINGDDEDVIRNEVEKLVREMMEGEKGKQMRNKAMEWKGLAEEAAAPHGSSSLNLDKLVNEILLSNKHNSSIPSAN</sequence>
<dbReference type="AlphaFoldDB" id="A0A067FAG1"/>
<reference evidence="6 7" key="1">
    <citation type="submission" date="2014-04" db="EMBL/GenBank/DDBJ databases">
        <authorList>
            <consortium name="International Citrus Genome Consortium"/>
            <person name="Gmitter F."/>
            <person name="Chen C."/>
            <person name="Farmerie W."/>
            <person name="Harkins T."/>
            <person name="Desany B."/>
            <person name="Mohiuddin M."/>
            <person name="Kodira C."/>
            <person name="Borodovsky M."/>
            <person name="Lomsadze A."/>
            <person name="Burns P."/>
            <person name="Jenkins J."/>
            <person name="Prochnik S."/>
            <person name="Shu S."/>
            <person name="Chapman J."/>
            <person name="Pitluck S."/>
            <person name="Schmutz J."/>
            <person name="Rokhsar D."/>
        </authorList>
    </citation>
    <scope>NUCLEOTIDE SEQUENCE</scope>
</reference>
<evidence type="ECO:0000256" key="3">
    <source>
        <dbReference type="ARBA" id="ARBA00022679"/>
    </source>
</evidence>
<dbReference type="CDD" id="cd03784">
    <property type="entry name" value="GT1_Gtf-like"/>
    <property type="match status" value="1"/>
</dbReference>
<evidence type="ECO:0000256" key="1">
    <source>
        <dbReference type="ARBA" id="ARBA00009995"/>
    </source>
</evidence>
<dbReference type="EC" id="2.4.1.-" evidence="5"/>
<comment type="similarity">
    <text evidence="1 4">Belongs to the UDP-glycosyltransferase family.</text>
</comment>
<gene>
    <name evidence="6" type="ORF">CISIN_1g010684mg</name>
</gene>
<dbReference type="eggNOG" id="KOG1192">
    <property type="taxonomic scope" value="Eukaryota"/>
</dbReference>
<proteinExistence type="inferred from homology"/>
<keyword evidence="3 4" id="KW-0808">Transferase</keyword>
<dbReference type="GO" id="GO:0035251">
    <property type="term" value="F:UDP-glucosyltransferase activity"/>
    <property type="evidence" value="ECO:0007669"/>
    <property type="project" value="UniProtKB-ARBA"/>
</dbReference>
<dbReference type="EMBL" id="KK784908">
    <property type="protein sequence ID" value="KDO64318.1"/>
    <property type="molecule type" value="Genomic_DNA"/>
</dbReference>
<dbReference type="Pfam" id="PF00201">
    <property type="entry name" value="UDPGT"/>
    <property type="match status" value="1"/>
</dbReference>
<evidence type="ECO:0000256" key="4">
    <source>
        <dbReference type="RuleBase" id="RU003718"/>
    </source>
</evidence>
<dbReference type="Proteomes" id="UP000027120">
    <property type="component" value="Unassembled WGS sequence"/>
</dbReference>
<evidence type="ECO:0000256" key="5">
    <source>
        <dbReference type="RuleBase" id="RU362057"/>
    </source>
</evidence>
<dbReference type="PANTHER" id="PTHR11926">
    <property type="entry name" value="GLUCOSYL/GLUCURONOSYL TRANSFERASES"/>
    <property type="match status" value="1"/>
</dbReference>
<dbReference type="FunFam" id="3.40.50.2000:FF:000027">
    <property type="entry name" value="Glycosyltransferase"/>
    <property type="match status" value="1"/>
</dbReference>